<dbReference type="AlphaFoldDB" id="A0A4Y2RCJ4"/>
<reference evidence="1 2" key="1">
    <citation type="journal article" date="2019" name="Sci. Rep.">
        <title>Orb-weaving spider Araneus ventricosus genome elucidates the spidroin gene catalogue.</title>
        <authorList>
            <person name="Kono N."/>
            <person name="Nakamura H."/>
            <person name="Ohtoshi R."/>
            <person name="Moran D.A.P."/>
            <person name="Shinohara A."/>
            <person name="Yoshida Y."/>
            <person name="Fujiwara M."/>
            <person name="Mori M."/>
            <person name="Tomita M."/>
            <person name="Arakawa K."/>
        </authorList>
    </citation>
    <scope>NUCLEOTIDE SEQUENCE [LARGE SCALE GENOMIC DNA]</scope>
</reference>
<protein>
    <submittedName>
        <fullName evidence="1">Uncharacterized protein</fullName>
    </submittedName>
</protein>
<dbReference type="Proteomes" id="UP000499080">
    <property type="component" value="Unassembled WGS sequence"/>
</dbReference>
<gene>
    <name evidence="1" type="ORF">AVEN_6741_1</name>
</gene>
<proteinExistence type="predicted"/>
<accession>A0A4Y2RCJ4</accession>
<evidence type="ECO:0000313" key="1">
    <source>
        <dbReference type="EMBL" id="GBN73391.1"/>
    </source>
</evidence>
<name>A0A4Y2RCJ4_ARAVE</name>
<evidence type="ECO:0000313" key="2">
    <source>
        <dbReference type="Proteomes" id="UP000499080"/>
    </source>
</evidence>
<sequence>MEGFTNTACSNFSLLEYASSVDKTETVEKGILHTRLQILSKSRLLWKIIRLAETIRAAGAIGSNSGSSTVWPEEDCSE</sequence>
<organism evidence="1 2">
    <name type="scientific">Araneus ventricosus</name>
    <name type="common">Orbweaver spider</name>
    <name type="synonym">Epeira ventricosa</name>
    <dbReference type="NCBI Taxonomy" id="182803"/>
    <lineage>
        <taxon>Eukaryota</taxon>
        <taxon>Metazoa</taxon>
        <taxon>Ecdysozoa</taxon>
        <taxon>Arthropoda</taxon>
        <taxon>Chelicerata</taxon>
        <taxon>Arachnida</taxon>
        <taxon>Araneae</taxon>
        <taxon>Araneomorphae</taxon>
        <taxon>Entelegynae</taxon>
        <taxon>Araneoidea</taxon>
        <taxon>Araneidae</taxon>
        <taxon>Araneus</taxon>
    </lineage>
</organism>
<dbReference type="EMBL" id="BGPR01016543">
    <property type="protein sequence ID" value="GBN73391.1"/>
    <property type="molecule type" value="Genomic_DNA"/>
</dbReference>
<comment type="caution">
    <text evidence="1">The sequence shown here is derived from an EMBL/GenBank/DDBJ whole genome shotgun (WGS) entry which is preliminary data.</text>
</comment>
<keyword evidence="2" id="KW-1185">Reference proteome</keyword>